<evidence type="ECO:0000313" key="3">
    <source>
        <dbReference type="Proteomes" id="UP000483379"/>
    </source>
</evidence>
<dbReference type="GO" id="GO:0004519">
    <property type="term" value="F:endonuclease activity"/>
    <property type="evidence" value="ECO:0007669"/>
    <property type="project" value="UniProtKB-KW"/>
</dbReference>
<gene>
    <name evidence="2" type="ORF">G3446_05840</name>
</gene>
<dbReference type="Pfam" id="PF05685">
    <property type="entry name" value="Uma2"/>
    <property type="match status" value="1"/>
</dbReference>
<proteinExistence type="predicted"/>
<comment type="caution">
    <text evidence="2">The sequence shown here is derived from an EMBL/GenBank/DDBJ whole genome shotgun (WGS) entry which is preliminary data.</text>
</comment>
<dbReference type="InterPro" id="IPR008538">
    <property type="entry name" value="Uma2"/>
</dbReference>
<evidence type="ECO:0000259" key="1">
    <source>
        <dbReference type="Pfam" id="PF05685"/>
    </source>
</evidence>
<dbReference type="Gene3D" id="3.90.1570.10">
    <property type="entry name" value="tt1808, chain A"/>
    <property type="match status" value="1"/>
</dbReference>
<dbReference type="SUPFAM" id="SSF52980">
    <property type="entry name" value="Restriction endonuclease-like"/>
    <property type="match status" value="1"/>
</dbReference>
<protein>
    <submittedName>
        <fullName evidence="2">Uma2 family endonuclease</fullName>
    </submittedName>
</protein>
<feature type="domain" description="Putative restriction endonuclease" evidence="1">
    <location>
        <begin position="13"/>
        <end position="174"/>
    </location>
</feature>
<keyword evidence="2" id="KW-0540">Nuclease</keyword>
<dbReference type="CDD" id="cd06260">
    <property type="entry name" value="DUF820-like"/>
    <property type="match status" value="1"/>
</dbReference>
<organism evidence="2 3">
    <name type="scientific">Thiorhodococcus minor</name>
    <dbReference type="NCBI Taxonomy" id="57489"/>
    <lineage>
        <taxon>Bacteria</taxon>
        <taxon>Pseudomonadati</taxon>
        <taxon>Pseudomonadota</taxon>
        <taxon>Gammaproteobacteria</taxon>
        <taxon>Chromatiales</taxon>
        <taxon>Chromatiaceae</taxon>
        <taxon>Thiorhodococcus</taxon>
    </lineage>
</organism>
<sequence>MSPQAARKLSVYEQLMALPEGLTGEIINGQLRAQPRPSWAHGLAASRLGADLEGPYGRGRGGPGGWWIIDEPEVHLVLDTEVVVPDIAGWRRERMPIPPQGHKIQIVPDWICEIFSPSSKSTEREEKMPLYAHYGVQFAWLVDPKTRTLEAYGLAGAVWHPIGVFRDDDTVTVAPIDAIVIRLADLWC</sequence>
<keyword evidence="2" id="KW-0255">Endonuclease</keyword>
<dbReference type="AlphaFoldDB" id="A0A6M0JV53"/>
<accession>A0A6M0JV53</accession>
<keyword evidence="2" id="KW-0378">Hydrolase</keyword>
<dbReference type="EMBL" id="JAAIJQ010000012">
    <property type="protein sequence ID" value="NEV61420.1"/>
    <property type="molecule type" value="Genomic_DNA"/>
</dbReference>
<keyword evidence="3" id="KW-1185">Reference proteome</keyword>
<evidence type="ECO:0000313" key="2">
    <source>
        <dbReference type="EMBL" id="NEV61420.1"/>
    </source>
</evidence>
<dbReference type="PANTHER" id="PTHR34107">
    <property type="entry name" value="SLL0198 PROTEIN-RELATED"/>
    <property type="match status" value="1"/>
</dbReference>
<dbReference type="PANTHER" id="PTHR34107:SF4">
    <property type="entry name" value="SLL1222 PROTEIN"/>
    <property type="match status" value="1"/>
</dbReference>
<name>A0A6M0JV53_9GAMM</name>
<dbReference type="RefSeq" id="WP_164451632.1">
    <property type="nucleotide sequence ID" value="NZ_JAAIJQ010000012.1"/>
</dbReference>
<dbReference type="InterPro" id="IPR011335">
    <property type="entry name" value="Restrct_endonuc-II-like"/>
</dbReference>
<reference evidence="2 3" key="1">
    <citation type="submission" date="2020-02" db="EMBL/GenBank/DDBJ databases">
        <title>Genome sequences of Thiorhodococcus mannitoliphagus and Thiorhodococcus minor, purple sulfur photosynthetic bacteria in the gammaproteobacterial family, Chromatiaceae.</title>
        <authorList>
            <person name="Aviles F.A."/>
            <person name="Meyer T.E."/>
            <person name="Kyndt J.A."/>
        </authorList>
    </citation>
    <scope>NUCLEOTIDE SEQUENCE [LARGE SCALE GENOMIC DNA]</scope>
    <source>
        <strain evidence="2 3">DSM 11518</strain>
    </source>
</reference>
<dbReference type="InterPro" id="IPR012296">
    <property type="entry name" value="Nuclease_put_TT1808"/>
</dbReference>
<dbReference type="Proteomes" id="UP000483379">
    <property type="component" value="Unassembled WGS sequence"/>
</dbReference>